<evidence type="ECO:0000256" key="3">
    <source>
        <dbReference type="ARBA" id="ARBA00012729"/>
    </source>
</evidence>
<dbReference type="CDD" id="cd06548">
    <property type="entry name" value="GH18_chitinase"/>
    <property type="match status" value="1"/>
</dbReference>
<dbReference type="SUPFAM" id="SSF51445">
    <property type="entry name" value="(Trans)glycosidases"/>
    <property type="match status" value="1"/>
</dbReference>
<comment type="similarity">
    <text evidence="2">Belongs to the glycosyl hydrolase 18 family. Chitinase class V subfamily.</text>
</comment>
<dbReference type="GO" id="GO:0005576">
    <property type="term" value="C:extracellular region"/>
    <property type="evidence" value="ECO:0007669"/>
    <property type="project" value="TreeGrafter"/>
</dbReference>
<dbReference type="SMART" id="SM00636">
    <property type="entry name" value="Glyco_18"/>
    <property type="match status" value="1"/>
</dbReference>
<evidence type="ECO:0000256" key="7">
    <source>
        <dbReference type="ARBA" id="ARBA00023295"/>
    </source>
</evidence>
<comment type="catalytic activity">
    <reaction evidence="1">
        <text>Random endo-hydrolysis of N-acetyl-beta-D-glucosaminide (1-&gt;4)-beta-linkages in chitin and chitodextrins.</text>
        <dbReference type="EC" id="3.2.1.14"/>
    </reaction>
</comment>
<dbReference type="Pfam" id="PF00704">
    <property type="entry name" value="Glyco_hydro_18"/>
    <property type="match status" value="1"/>
</dbReference>
<dbReference type="Gene3D" id="3.20.20.80">
    <property type="entry name" value="Glycosidases"/>
    <property type="match status" value="1"/>
</dbReference>
<gene>
    <name evidence="11" type="ORF">M409DRAFT_38219</name>
</gene>
<sequence length="406" mass="44902">MTSNDGYRSVAYMGNWDIYARNFTAQDLPAEALTHVIYAFATIGSDGEVSLSDPYADIGTPGSVNSSVGKEAHLGGTMEQLFILKEKNRNLKTLLSVGGWSYGYKFANWVSSDAGLSTFARSAVQLVMSLGLDGLDIDWEYPTSQAEAERFAQLLKEIRRESRSSGSVKSEETDFVLSVACPAGPDHYRMWKISEMVEHIDFWNLMAFDYAGSWGTVAAHQANVYKSATDPASTPFSTDDAVQYYLKNGVDASRLLLGIPLYGRAFLHTQGPGQPYQGIGVQDGNGSWENGVWDYKALPRPGATTKQDDDIISSWSFDDAAQTLISYDTPHTMSLKLDYVQKLGLGGVMWWEISGDKAGNESLVDTALHFFKSDQKRRLDKSRNRLEFPLSPYTNVRNGSASRQDM</sequence>
<dbReference type="InterPro" id="IPR017853">
    <property type="entry name" value="GH"/>
</dbReference>
<evidence type="ECO:0000313" key="11">
    <source>
        <dbReference type="EMBL" id="KAF2158483.1"/>
    </source>
</evidence>
<dbReference type="InterPro" id="IPR011583">
    <property type="entry name" value="Chitinase_II/V-like_cat"/>
</dbReference>
<organism evidence="11 12">
    <name type="scientific">Zasmidium cellare ATCC 36951</name>
    <dbReference type="NCBI Taxonomy" id="1080233"/>
    <lineage>
        <taxon>Eukaryota</taxon>
        <taxon>Fungi</taxon>
        <taxon>Dikarya</taxon>
        <taxon>Ascomycota</taxon>
        <taxon>Pezizomycotina</taxon>
        <taxon>Dothideomycetes</taxon>
        <taxon>Dothideomycetidae</taxon>
        <taxon>Mycosphaerellales</taxon>
        <taxon>Mycosphaerellaceae</taxon>
        <taxon>Zasmidium</taxon>
    </lineage>
</organism>
<keyword evidence="6" id="KW-0119">Carbohydrate metabolism</keyword>
<evidence type="ECO:0000256" key="9">
    <source>
        <dbReference type="RuleBase" id="RU000489"/>
    </source>
</evidence>
<reference evidence="11" key="1">
    <citation type="journal article" date="2020" name="Stud. Mycol.">
        <title>101 Dothideomycetes genomes: a test case for predicting lifestyles and emergence of pathogens.</title>
        <authorList>
            <person name="Haridas S."/>
            <person name="Albert R."/>
            <person name="Binder M."/>
            <person name="Bloem J."/>
            <person name="Labutti K."/>
            <person name="Salamov A."/>
            <person name="Andreopoulos B."/>
            <person name="Baker S."/>
            <person name="Barry K."/>
            <person name="Bills G."/>
            <person name="Bluhm B."/>
            <person name="Cannon C."/>
            <person name="Castanera R."/>
            <person name="Culley D."/>
            <person name="Daum C."/>
            <person name="Ezra D."/>
            <person name="Gonzalez J."/>
            <person name="Henrissat B."/>
            <person name="Kuo A."/>
            <person name="Liang C."/>
            <person name="Lipzen A."/>
            <person name="Lutzoni F."/>
            <person name="Magnuson J."/>
            <person name="Mondo S."/>
            <person name="Nolan M."/>
            <person name="Ohm R."/>
            <person name="Pangilinan J."/>
            <person name="Park H.-J."/>
            <person name="Ramirez L."/>
            <person name="Alfaro M."/>
            <person name="Sun H."/>
            <person name="Tritt A."/>
            <person name="Yoshinaga Y."/>
            <person name="Zwiers L.-H."/>
            <person name="Turgeon B."/>
            <person name="Goodwin S."/>
            <person name="Spatafora J."/>
            <person name="Crous P."/>
            <person name="Grigoriev I."/>
        </authorList>
    </citation>
    <scope>NUCLEOTIDE SEQUENCE</scope>
    <source>
        <strain evidence="11">ATCC 36951</strain>
    </source>
</reference>
<keyword evidence="8" id="KW-0624">Polysaccharide degradation</keyword>
<evidence type="ECO:0000259" key="10">
    <source>
        <dbReference type="PROSITE" id="PS51910"/>
    </source>
</evidence>
<dbReference type="GO" id="GO:0000272">
    <property type="term" value="P:polysaccharide catabolic process"/>
    <property type="evidence" value="ECO:0007669"/>
    <property type="project" value="UniProtKB-KW"/>
</dbReference>
<keyword evidence="5" id="KW-0146">Chitin degradation</keyword>
<dbReference type="RefSeq" id="XP_033659372.1">
    <property type="nucleotide sequence ID" value="XM_033810888.1"/>
</dbReference>
<dbReference type="EMBL" id="ML993661">
    <property type="protein sequence ID" value="KAF2158483.1"/>
    <property type="molecule type" value="Genomic_DNA"/>
</dbReference>
<dbReference type="GO" id="GO:0006032">
    <property type="term" value="P:chitin catabolic process"/>
    <property type="evidence" value="ECO:0007669"/>
    <property type="project" value="UniProtKB-KW"/>
</dbReference>
<dbReference type="SUPFAM" id="SSF54556">
    <property type="entry name" value="Chitinase insertion domain"/>
    <property type="match status" value="1"/>
</dbReference>
<evidence type="ECO:0000256" key="4">
    <source>
        <dbReference type="ARBA" id="ARBA00022801"/>
    </source>
</evidence>
<proteinExistence type="inferred from homology"/>
<dbReference type="PANTHER" id="PTHR11177:SF317">
    <property type="entry name" value="CHITINASE 12-RELATED"/>
    <property type="match status" value="1"/>
</dbReference>
<evidence type="ECO:0000256" key="1">
    <source>
        <dbReference type="ARBA" id="ARBA00000822"/>
    </source>
</evidence>
<accession>A0A6A6BVD2</accession>
<dbReference type="AlphaFoldDB" id="A0A6A6BVD2"/>
<dbReference type="GeneID" id="54564160"/>
<dbReference type="InterPro" id="IPR050314">
    <property type="entry name" value="Glycosyl_Hydrlase_18"/>
</dbReference>
<dbReference type="GO" id="GO:0008843">
    <property type="term" value="F:endochitinase activity"/>
    <property type="evidence" value="ECO:0007669"/>
    <property type="project" value="UniProtKB-EC"/>
</dbReference>
<keyword evidence="4 9" id="KW-0378">Hydrolase</keyword>
<dbReference type="PROSITE" id="PS01095">
    <property type="entry name" value="GH18_1"/>
    <property type="match status" value="1"/>
</dbReference>
<keyword evidence="12" id="KW-1185">Reference proteome</keyword>
<name>A0A6A6BVD2_ZASCE</name>
<keyword evidence="7 9" id="KW-0326">Glycosidase</keyword>
<evidence type="ECO:0000313" key="12">
    <source>
        <dbReference type="Proteomes" id="UP000799537"/>
    </source>
</evidence>
<dbReference type="InterPro" id="IPR001579">
    <property type="entry name" value="Glyco_hydro_18_chit_AS"/>
</dbReference>
<evidence type="ECO:0000256" key="5">
    <source>
        <dbReference type="ARBA" id="ARBA00023024"/>
    </source>
</evidence>
<dbReference type="Gene3D" id="3.10.50.10">
    <property type="match status" value="1"/>
</dbReference>
<dbReference type="OrthoDB" id="76388at2759"/>
<evidence type="ECO:0000256" key="6">
    <source>
        <dbReference type="ARBA" id="ARBA00023277"/>
    </source>
</evidence>
<dbReference type="GO" id="GO:0008061">
    <property type="term" value="F:chitin binding"/>
    <property type="evidence" value="ECO:0007669"/>
    <property type="project" value="InterPro"/>
</dbReference>
<evidence type="ECO:0000256" key="8">
    <source>
        <dbReference type="ARBA" id="ARBA00023326"/>
    </source>
</evidence>
<protein>
    <recommendedName>
        <fullName evidence="3">chitinase</fullName>
        <ecNumber evidence="3">3.2.1.14</ecNumber>
    </recommendedName>
</protein>
<feature type="domain" description="GH18" evidence="10">
    <location>
        <begin position="7"/>
        <end position="374"/>
    </location>
</feature>
<dbReference type="EC" id="3.2.1.14" evidence="3"/>
<dbReference type="InterPro" id="IPR001223">
    <property type="entry name" value="Glyco_hydro18_cat"/>
</dbReference>
<evidence type="ECO:0000256" key="2">
    <source>
        <dbReference type="ARBA" id="ARBA00008682"/>
    </source>
</evidence>
<dbReference type="PROSITE" id="PS51910">
    <property type="entry name" value="GH18_2"/>
    <property type="match status" value="1"/>
</dbReference>
<dbReference type="InterPro" id="IPR029070">
    <property type="entry name" value="Chitinase_insertion_sf"/>
</dbReference>
<dbReference type="FunFam" id="3.10.50.10:FF:000005">
    <property type="entry name" value="Endochitinase B1"/>
    <property type="match status" value="1"/>
</dbReference>
<dbReference type="PANTHER" id="PTHR11177">
    <property type="entry name" value="CHITINASE"/>
    <property type="match status" value="1"/>
</dbReference>
<dbReference type="Proteomes" id="UP000799537">
    <property type="component" value="Unassembled WGS sequence"/>
</dbReference>